<feature type="transmembrane region" description="Helical" evidence="1">
    <location>
        <begin position="84"/>
        <end position="103"/>
    </location>
</feature>
<feature type="transmembrane region" description="Helical" evidence="1">
    <location>
        <begin position="43"/>
        <end position="64"/>
    </location>
</feature>
<keyword evidence="1" id="KW-0472">Membrane</keyword>
<keyword evidence="1" id="KW-0812">Transmembrane</keyword>
<proteinExistence type="predicted"/>
<organism evidence="2 3">
    <name type="scientific">Nocardiopsis suaedae</name>
    <dbReference type="NCBI Taxonomy" id="3018444"/>
    <lineage>
        <taxon>Bacteria</taxon>
        <taxon>Bacillati</taxon>
        <taxon>Actinomycetota</taxon>
        <taxon>Actinomycetes</taxon>
        <taxon>Streptosporangiales</taxon>
        <taxon>Nocardiopsidaceae</taxon>
        <taxon>Nocardiopsis</taxon>
    </lineage>
</organism>
<reference evidence="2" key="1">
    <citation type="submission" date="2023-01" db="EMBL/GenBank/DDBJ databases">
        <title>Draft genome sequence of Nocardiopsis sp. LSu2-4 isolated from halophytes.</title>
        <authorList>
            <person name="Duangmal K."/>
            <person name="Chantavorakit T."/>
        </authorList>
    </citation>
    <scope>NUCLEOTIDE SEQUENCE</scope>
    <source>
        <strain evidence="2">LSu2-4</strain>
    </source>
</reference>
<dbReference type="EMBL" id="JAQFWP010000042">
    <property type="protein sequence ID" value="MDA2806848.1"/>
    <property type="molecule type" value="Genomic_DNA"/>
</dbReference>
<gene>
    <name evidence="2" type="ORF">O4U47_20240</name>
</gene>
<feature type="transmembrane region" description="Helical" evidence="1">
    <location>
        <begin position="115"/>
        <end position="135"/>
    </location>
</feature>
<sequence>MRHWTGRQWLTAAAGTAAALVVLGVPAVLIPNGLFTREIDPTWWSYPVWAATSVLSGLLLATYVRTGPRDRAPADAPGPGRTGLGGTVLSWFAIGCPVCNKLVLSALGTSGALTWFAPLQPVLAAVGPVLLAAALRSRLRAQRACRVGAPA</sequence>
<evidence type="ECO:0000313" key="2">
    <source>
        <dbReference type="EMBL" id="MDA2806848.1"/>
    </source>
</evidence>
<name>A0ABT4TQ82_9ACTN</name>
<evidence type="ECO:0000256" key="1">
    <source>
        <dbReference type="SAM" id="Phobius"/>
    </source>
</evidence>
<protein>
    <recommendedName>
        <fullName evidence="4">Integral membrane protein</fullName>
    </recommendedName>
</protein>
<evidence type="ECO:0008006" key="4">
    <source>
        <dbReference type="Google" id="ProtNLM"/>
    </source>
</evidence>
<keyword evidence="1" id="KW-1133">Transmembrane helix</keyword>
<accession>A0ABT4TQ82</accession>
<keyword evidence="3" id="KW-1185">Reference proteome</keyword>
<comment type="caution">
    <text evidence="2">The sequence shown here is derived from an EMBL/GenBank/DDBJ whole genome shotgun (WGS) entry which is preliminary data.</text>
</comment>
<dbReference type="RefSeq" id="WP_270679483.1">
    <property type="nucleotide sequence ID" value="NZ_JAQFWP010000042.1"/>
</dbReference>
<dbReference type="Proteomes" id="UP001165685">
    <property type="component" value="Unassembled WGS sequence"/>
</dbReference>
<evidence type="ECO:0000313" key="3">
    <source>
        <dbReference type="Proteomes" id="UP001165685"/>
    </source>
</evidence>